<organism evidence="6 7">
    <name type="scientific">Pseudobutyrivibrio xylanivorans</name>
    <dbReference type="NCBI Taxonomy" id="185007"/>
    <lineage>
        <taxon>Bacteria</taxon>
        <taxon>Bacillati</taxon>
        <taxon>Bacillota</taxon>
        <taxon>Clostridia</taxon>
        <taxon>Lachnospirales</taxon>
        <taxon>Lachnospiraceae</taxon>
        <taxon>Pseudobutyrivibrio</taxon>
    </lineage>
</organism>
<proteinExistence type="predicted"/>
<dbReference type="OrthoDB" id="1706569at2"/>
<evidence type="ECO:0000256" key="3">
    <source>
        <dbReference type="ARBA" id="ARBA00024867"/>
    </source>
</evidence>
<dbReference type="KEGG" id="pxv:FXF36_13200"/>
<name>A0A5P6VTX2_PSEXY</name>
<keyword evidence="2 4" id="KW-0597">Phosphoprotein</keyword>
<dbReference type="Proteomes" id="UP000327030">
    <property type="component" value="Chromosome 1"/>
</dbReference>
<dbReference type="EMBL" id="CP043028">
    <property type="protein sequence ID" value="QFJ55768.1"/>
    <property type="molecule type" value="Genomic_DNA"/>
</dbReference>
<reference evidence="7" key="1">
    <citation type="submission" date="2019-08" db="EMBL/GenBank/DDBJ databases">
        <title>Complete Genome Sequence of the Polysaccharide-Degrading Rumen Bacterium Pseudobutyrivibrio xylanivorans MA3014.</title>
        <authorList>
            <person name="Palevich N."/>
            <person name="Maclean P.H."/>
            <person name="Kelly W.J."/>
            <person name="Leahy S.C."/>
            <person name="Rakonjac J."/>
            <person name="Attwood G.T."/>
        </authorList>
    </citation>
    <scope>NUCLEOTIDE SEQUENCE [LARGE SCALE GENOMIC DNA]</scope>
    <source>
        <strain evidence="7">MA3014</strain>
    </source>
</reference>
<evidence type="ECO:0000256" key="1">
    <source>
        <dbReference type="ARBA" id="ARBA00018672"/>
    </source>
</evidence>
<evidence type="ECO:0000256" key="2">
    <source>
        <dbReference type="ARBA" id="ARBA00022553"/>
    </source>
</evidence>
<comment type="function">
    <text evidence="3">May play the central regulatory role in sporulation. It may be an element of the effector pathway responsible for the activation of sporulation genes in response to nutritional stress. Spo0A may act in concert with spo0H (a sigma factor) to control the expression of some genes that are critical to the sporulation process.</text>
</comment>
<evidence type="ECO:0000256" key="4">
    <source>
        <dbReference type="PROSITE-ProRule" id="PRU00169"/>
    </source>
</evidence>
<dbReference type="InterPro" id="IPR011006">
    <property type="entry name" value="CheY-like_superfamily"/>
</dbReference>
<dbReference type="CDD" id="cd00156">
    <property type="entry name" value="REC"/>
    <property type="match status" value="1"/>
</dbReference>
<evidence type="ECO:0000313" key="7">
    <source>
        <dbReference type="Proteomes" id="UP000327030"/>
    </source>
</evidence>
<evidence type="ECO:0000313" key="6">
    <source>
        <dbReference type="EMBL" id="QFJ55768.1"/>
    </source>
</evidence>
<gene>
    <name evidence="6" type="ORF">FXF36_13200</name>
</gene>
<protein>
    <recommendedName>
        <fullName evidence="1">Stage 0 sporulation protein A homolog</fullName>
    </recommendedName>
</protein>
<dbReference type="Gene3D" id="3.40.50.2300">
    <property type="match status" value="1"/>
</dbReference>
<dbReference type="AlphaFoldDB" id="A0A5P6VTX2"/>
<dbReference type="PANTHER" id="PTHR44591:SF3">
    <property type="entry name" value="RESPONSE REGULATORY DOMAIN-CONTAINING PROTEIN"/>
    <property type="match status" value="1"/>
</dbReference>
<dbReference type="SUPFAM" id="SSF52172">
    <property type="entry name" value="CheY-like"/>
    <property type="match status" value="1"/>
</dbReference>
<feature type="modified residue" description="4-aspartylphosphate" evidence="4">
    <location>
        <position position="180"/>
    </location>
</feature>
<dbReference type="RefSeq" id="WP_151624840.1">
    <property type="nucleotide sequence ID" value="NZ_CP043028.1"/>
</dbReference>
<dbReference type="SMART" id="SM00448">
    <property type="entry name" value="REC"/>
    <property type="match status" value="1"/>
</dbReference>
<dbReference type="PROSITE" id="PS50110">
    <property type="entry name" value="RESPONSE_REGULATORY"/>
    <property type="match status" value="1"/>
</dbReference>
<dbReference type="InterPro" id="IPR001789">
    <property type="entry name" value="Sig_transdc_resp-reg_receiver"/>
</dbReference>
<feature type="domain" description="Response regulatory" evidence="5">
    <location>
        <begin position="132"/>
        <end position="247"/>
    </location>
</feature>
<accession>A0A5P6VTX2</accession>
<evidence type="ECO:0000259" key="5">
    <source>
        <dbReference type="PROSITE" id="PS50110"/>
    </source>
</evidence>
<dbReference type="GO" id="GO:0000160">
    <property type="term" value="P:phosphorelay signal transduction system"/>
    <property type="evidence" value="ECO:0007669"/>
    <property type="project" value="InterPro"/>
</dbReference>
<dbReference type="PANTHER" id="PTHR44591">
    <property type="entry name" value="STRESS RESPONSE REGULATOR PROTEIN 1"/>
    <property type="match status" value="1"/>
</dbReference>
<sequence>MSEKLLIISHGSTFMVDAIEKNLRQVGFETFVCDPMDKDFKDKVDNYNIYLIYLGDYIMDVAESFVYLKDTCIEQEKSLNVIGDSMEMQEFHKVIPEGVIENVFSRPLDIKKMTTVMEEVGLQSDSNAKKKSILLVDDDATFLRTVKEWLSDKYKVTIVSSGMQAITYIAKNIPDLILLDYEMPVTNGPQVLEMIRSENTTADIPVIFLTGKDDKESVTKVLALKPQGYILKSAGRQKLVGQIEEFFAIKKAAQ</sequence>
<dbReference type="InterPro" id="IPR050595">
    <property type="entry name" value="Bact_response_regulator"/>
</dbReference>
<dbReference type="Pfam" id="PF00072">
    <property type="entry name" value="Response_reg"/>
    <property type="match status" value="1"/>
</dbReference>